<dbReference type="AlphaFoldDB" id="A0A521FZE7"/>
<reference evidence="1" key="1">
    <citation type="submission" date="2017-07" db="EMBL/GenBank/DDBJ databases">
        <title>The cable genome - Insights into the physiology and evolution of filamentous bacteria capable of sulfide oxidation via long distance electron transfer.</title>
        <authorList>
            <person name="Thorup C."/>
            <person name="Bjerg J.T."/>
            <person name="Schreiber L."/>
            <person name="Nielsen L.P."/>
            <person name="Kjeldsen K.U."/>
            <person name="Boesen T."/>
            <person name="Boggild A."/>
            <person name="Meysman F."/>
            <person name="Geelhoed J."/>
            <person name="Schramm A."/>
        </authorList>
    </citation>
    <scope>NUCLEOTIDE SEQUENCE [LARGE SCALE GENOMIC DNA]</scope>
    <source>
        <strain evidence="1">GS</strain>
    </source>
</reference>
<dbReference type="Proteomes" id="UP000316238">
    <property type="component" value="Unassembled WGS sequence"/>
</dbReference>
<evidence type="ECO:0000313" key="1">
    <source>
        <dbReference type="EMBL" id="TAA74134.1"/>
    </source>
</evidence>
<proteinExistence type="predicted"/>
<name>A0A521FZE7_9BACT</name>
<evidence type="ECO:0000313" key="2">
    <source>
        <dbReference type="Proteomes" id="UP000316238"/>
    </source>
</evidence>
<sequence>MQKNELWYFSPLRKEKTASFKVNKTLNVWYDHGEGIGGTIIDLVILQFQTDISGALKKLQSIFSTGFRQVLTKDKKEIEPKSKILIKEIKPLSYFPLINYLQERKINISIAKNYLVEIYYKAGSKDYFAIGFKNDSG</sequence>
<dbReference type="Gene3D" id="3.90.580.10">
    <property type="entry name" value="Zinc finger, CHC2-type domain"/>
    <property type="match status" value="1"/>
</dbReference>
<accession>A0A521FZE7</accession>
<evidence type="ECO:0008006" key="3">
    <source>
        <dbReference type="Google" id="ProtNLM"/>
    </source>
</evidence>
<dbReference type="GO" id="GO:0006260">
    <property type="term" value="P:DNA replication"/>
    <property type="evidence" value="ECO:0007669"/>
    <property type="project" value="InterPro"/>
</dbReference>
<gene>
    <name evidence="1" type="ORF">CDV28_1388</name>
</gene>
<dbReference type="SUPFAM" id="SSF57783">
    <property type="entry name" value="Zinc beta-ribbon"/>
    <property type="match status" value="1"/>
</dbReference>
<keyword evidence="2" id="KW-1185">Reference proteome</keyword>
<comment type="caution">
    <text evidence="1">The sequence shown here is derived from an EMBL/GenBank/DDBJ whole genome shotgun (WGS) entry which is preliminary data.</text>
</comment>
<organism evidence="1 2">
    <name type="scientific">Candidatus Electronema aureum</name>
    <dbReference type="NCBI Taxonomy" id="2005002"/>
    <lineage>
        <taxon>Bacteria</taxon>
        <taxon>Pseudomonadati</taxon>
        <taxon>Thermodesulfobacteriota</taxon>
        <taxon>Desulfobulbia</taxon>
        <taxon>Desulfobulbales</taxon>
        <taxon>Desulfobulbaceae</taxon>
        <taxon>Candidatus Electronema</taxon>
    </lineage>
</organism>
<dbReference type="EMBL" id="NQJD01000038">
    <property type="protein sequence ID" value="TAA74134.1"/>
    <property type="molecule type" value="Genomic_DNA"/>
</dbReference>
<dbReference type="GO" id="GO:0003677">
    <property type="term" value="F:DNA binding"/>
    <property type="evidence" value="ECO:0007669"/>
    <property type="project" value="InterPro"/>
</dbReference>
<dbReference type="GO" id="GO:0008270">
    <property type="term" value="F:zinc ion binding"/>
    <property type="evidence" value="ECO:0007669"/>
    <property type="project" value="InterPro"/>
</dbReference>
<protein>
    <recommendedName>
        <fullName evidence="3">CHC2 zinc finger</fullName>
    </recommendedName>
</protein>
<dbReference type="InterPro" id="IPR036977">
    <property type="entry name" value="DNA_primase_Znf_CHC2"/>
</dbReference>